<dbReference type="Gene3D" id="3.30.420.10">
    <property type="entry name" value="Ribonuclease H-like superfamily/Ribonuclease H"/>
    <property type="match status" value="1"/>
</dbReference>
<protein>
    <submittedName>
        <fullName evidence="1">Uncharacterized protein</fullName>
    </submittedName>
</protein>
<comment type="caution">
    <text evidence="1">The sequence shown here is derived from an EMBL/GenBank/DDBJ whole genome shotgun (WGS) entry which is preliminary data.</text>
</comment>
<evidence type="ECO:0000313" key="1">
    <source>
        <dbReference type="EMBL" id="MFK0524788.1"/>
    </source>
</evidence>
<keyword evidence="2" id="KW-1185">Reference proteome</keyword>
<dbReference type="RefSeq" id="WP_402877431.1">
    <property type="nucleotide sequence ID" value="NZ_JBIYSL010000005.1"/>
</dbReference>
<dbReference type="InterPro" id="IPR012337">
    <property type="entry name" value="RNaseH-like_sf"/>
</dbReference>
<gene>
    <name evidence="1" type="ORF">ACINKY_21545</name>
</gene>
<dbReference type="InterPro" id="IPR036397">
    <property type="entry name" value="RNaseH_sf"/>
</dbReference>
<dbReference type="EMBL" id="JBIYSL010000005">
    <property type="protein sequence ID" value="MFK0524788.1"/>
    <property type="molecule type" value="Genomic_DNA"/>
</dbReference>
<evidence type="ECO:0000313" key="2">
    <source>
        <dbReference type="Proteomes" id="UP001618531"/>
    </source>
</evidence>
<dbReference type="SUPFAM" id="SSF53098">
    <property type="entry name" value="Ribonuclease H-like"/>
    <property type="match status" value="1"/>
</dbReference>
<sequence length="177" mass="19470">MTLAYGIDPSTFTGIVGLDEQGNVIEQVELVLENGIDSTTEEIWDYATDIVNLVPVSSVVALEGFSFGSKGQGVSTQFGIGFAIRFQLLQKNIKVYEPTPTQVKKFATGKGNVNKEAMVLPIYKHWDFEHDSNNVRDAFVLAQIARSSLTGTTKAKYQEEALKTILAGPKPKTKKRK</sequence>
<reference evidence="1 2" key="1">
    <citation type="submission" date="2024-11" db="EMBL/GenBank/DDBJ databases">
        <title>Identification and Characterization of a Novel Fosfomycin Bacillithiol Transferase FosB8 in Paenibacillus illinoisensis.</title>
        <authorList>
            <person name="Lu W."/>
        </authorList>
    </citation>
    <scope>NUCLEOTIDE SEQUENCE [LARGE SCALE GENOMIC DNA]</scope>
    <source>
        <strain evidence="1 2">WP77</strain>
    </source>
</reference>
<proteinExistence type="predicted"/>
<dbReference type="Proteomes" id="UP001618531">
    <property type="component" value="Unassembled WGS sequence"/>
</dbReference>
<organism evidence="1 2">
    <name type="scientific">Paenibacillus illinoisensis</name>
    <dbReference type="NCBI Taxonomy" id="59845"/>
    <lineage>
        <taxon>Bacteria</taxon>
        <taxon>Bacillati</taxon>
        <taxon>Bacillota</taxon>
        <taxon>Bacilli</taxon>
        <taxon>Bacillales</taxon>
        <taxon>Paenibacillaceae</taxon>
        <taxon>Paenibacillus</taxon>
    </lineage>
</organism>
<accession>A0ABW8HYL6</accession>
<name>A0ABW8HYL6_9BACL</name>